<feature type="transmembrane region" description="Helical" evidence="1">
    <location>
        <begin position="123"/>
        <end position="143"/>
    </location>
</feature>
<dbReference type="STRING" id="381306.AN478_01670"/>
<keyword evidence="3" id="KW-1185">Reference proteome</keyword>
<dbReference type="EMBL" id="FMUN01000004">
    <property type="protein sequence ID" value="SCY23089.1"/>
    <property type="molecule type" value="Genomic_DNA"/>
</dbReference>
<dbReference type="PATRIC" id="fig|381306.5.peg.1888"/>
<name>A0A0P9C7Z4_9GAMM</name>
<dbReference type="AlphaFoldDB" id="A0A0P9C7Z4"/>
<dbReference type="PANTHER" id="PTHR41795">
    <property type="entry name" value="EXOPOLYSACCHARIDE SYNTHESIS PROTEIN"/>
    <property type="match status" value="1"/>
</dbReference>
<dbReference type="Pfam" id="PF06055">
    <property type="entry name" value="ExoD"/>
    <property type="match status" value="1"/>
</dbReference>
<protein>
    <submittedName>
        <fullName evidence="2">Uncharacterized conserved protein</fullName>
    </submittedName>
</protein>
<evidence type="ECO:0000313" key="3">
    <source>
        <dbReference type="Proteomes" id="UP000183104"/>
    </source>
</evidence>
<dbReference type="OrthoDB" id="8635607at2"/>
<keyword evidence="1" id="KW-1133">Transmembrane helix</keyword>
<evidence type="ECO:0000313" key="2">
    <source>
        <dbReference type="EMBL" id="SCY23089.1"/>
    </source>
</evidence>
<dbReference type="PANTHER" id="PTHR41795:SF1">
    <property type="entry name" value="EXOPOLYSACCHARIDE SYNTHESIS PROTEIN"/>
    <property type="match status" value="1"/>
</dbReference>
<dbReference type="Proteomes" id="UP000183104">
    <property type="component" value="Unassembled WGS sequence"/>
</dbReference>
<organism evidence="2 3">
    <name type="scientific">Thiohalorhabdus denitrificans</name>
    <dbReference type="NCBI Taxonomy" id="381306"/>
    <lineage>
        <taxon>Bacteria</taxon>
        <taxon>Pseudomonadati</taxon>
        <taxon>Pseudomonadota</taxon>
        <taxon>Gammaproteobacteria</taxon>
        <taxon>Thiohalorhabdales</taxon>
        <taxon>Thiohalorhabdaceae</taxon>
        <taxon>Thiohalorhabdus</taxon>
    </lineage>
</organism>
<proteinExistence type="predicted"/>
<dbReference type="InterPro" id="IPR010331">
    <property type="entry name" value="ExoD"/>
</dbReference>
<keyword evidence="1" id="KW-0812">Transmembrane</keyword>
<keyword evidence="1" id="KW-0472">Membrane</keyword>
<accession>A0A0P9C7Z4</accession>
<gene>
    <name evidence="2" type="ORF">SAMN05661077_1525</name>
</gene>
<dbReference type="RefSeq" id="WP_054964892.1">
    <property type="nucleotide sequence ID" value="NZ_FMUN01000004.1"/>
</dbReference>
<feature type="transmembrane region" description="Helical" evidence="1">
    <location>
        <begin position="174"/>
        <end position="194"/>
    </location>
</feature>
<reference evidence="3" key="1">
    <citation type="submission" date="2016-10" db="EMBL/GenBank/DDBJ databases">
        <authorList>
            <person name="Varghese N."/>
        </authorList>
    </citation>
    <scope>NUCLEOTIDE SEQUENCE [LARGE SCALE GENOMIC DNA]</scope>
    <source>
        <strain evidence="3">HL 19</strain>
    </source>
</reference>
<evidence type="ECO:0000256" key="1">
    <source>
        <dbReference type="SAM" id="Phobius"/>
    </source>
</evidence>
<dbReference type="PIRSF" id="PIRSF033239">
    <property type="entry name" value="ExoD"/>
    <property type="match status" value="1"/>
</dbReference>
<sequence length="195" mass="21221">MSQDPQSLEELLDRIGEAAQDKDQVSMESILHATGRRSFGPLLLLAGLVTLAPIVGDLPGMPTIMGLLVLLTAGQLLFQREYFWLPSWMLNREVGQEGLRKSLDWMRPPARFLDRWTRPRLRMFAQGTGFYAIAAVCVLIAFGMPVMEVVPFSANGAGAGLLAFGLSLIARDGLLALVAFVVTGLTMGAVVYTLL</sequence>